<dbReference type="InterPro" id="IPR011993">
    <property type="entry name" value="PH-like_dom_sf"/>
</dbReference>
<dbReference type="Gene3D" id="2.30.29.30">
    <property type="entry name" value="Pleckstrin-homology domain (PH domain)/Phosphotyrosine-binding domain (PTB)"/>
    <property type="match status" value="1"/>
</dbReference>
<gene>
    <name evidence="1" type="ORF">SDC9_76979</name>
</gene>
<comment type="caution">
    <text evidence="1">The sequence shown here is derived from an EMBL/GenBank/DDBJ whole genome shotgun (WGS) entry which is preliminary data.</text>
</comment>
<evidence type="ECO:0000313" key="1">
    <source>
        <dbReference type="EMBL" id="MPM30429.1"/>
    </source>
</evidence>
<name>A0A644YQ34_9ZZZZ</name>
<protein>
    <submittedName>
        <fullName evidence="1">Uncharacterized protein</fullName>
    </submittedName>
</protein>
<dbReference type="AlphaFoldDB" id="A0A644YQ34"/>
<accession>A0A644YQ34</accession>
<dbReference type="EMBL" id="VSSQ01005784">
    <property type="protein sequence ID" value="MPM30429.1"/>
    <property type="molecule type" value="Genomic_DNA"/>
</dbReference>
<sequence length="102" mass="11526">MRNLIGSSIPANYFRGAEAVGGKLRFDETGMTFQSHSFNVSTGETRIEYGDILLIKERNTLGIVRNGISVFTENGFEHKFVVNGREEIIEFLTMQSKKHRGK</sequence>
<proteinExistence type="predicted"/>
<reference evidence="1" key="1">
    <citation type="submission" date="2019-08" db="EMBL/GenBank/DDBJ databases">
        <authorList>
            <person name="Kucharzyk K."/>
            <person name="Murdoch R.W."/>
            <person name="Higgins S."/>
            <person name="Loffler F."/>
        </authorList>
    </citation>
    <scope>NUCLEOTIDE SEQUENCE</scope>
</reference>
<organism evidence="1">
    <name type="scientific">bioreactor metagenome</name>
    <dbReference type="NCBI Taxonomy" id="1076179"/>
    <lineage>
        <taxon>unclassified sequences</taxon>
        <taxon>metagenomes</taxon>
        <taxon>ecological metagenomes</taxon>
    </lineage>
</organism>